<dbReference type="STRING" id="337451.A0A3S3M9H3"/>
<dbReference type="InterPro" id="IPR053242">
    <property type="entry name" value="PAM2-like_domain"/>
</dbReference>
<dbReference type="OrthoDB" id="3231855at2759"/>
<dbReference type="Pfam" id="PF08590">
    <property type="entry name" value="DUF1771"/>
    <property type="match status" value="1"/>
</dbReference>
<dbReference type="InterPro" id="IPR009818">
    <property type="entry name" value="PAM2_motif"/>
</dbReference>
<evidence type="ECO:0000259" key="2">
    <source>
        <dbReference type="PROSITE" id="PS50828"/>
    </source>
</evidence>
<dbReference type="AlphaFoldDB" id="A0A3S3M9H3"/>
<protein>
    <submittedName>
        <fullName evidence="3">Pentatricopeptide repeat-containing protein</fullName>
    </submittedName>
</protein>
<keyword evidence="4" id="KW-1185">Reference proteome</keyword>
<evidence type="ECO:0000256" key="1">
    <source>
        <dbReference type="SAM" id="MobiDB-lite"/>
    </source>
</evidence>
<comment type="caution">
    <text evidence="3">The sequence shown here is derived from an EMBL/GenBank/DDBJ whole genome shotgun (WGS) entry which is preliminary data.</text>
</comment>
<dbReference type="CDD" id="cd14371">
    <property type="entry name" value="CUE_CID7_like"/>
    <property type="match status" value="1"/>
</dbReference>
<dbReference type="PROSITE" id="PS50828">
    <property type="entry name" value="SMR"/>
    <property type="match status" value="1"/>
</dbReference>
<evidence type="ECO:0000313" key="3">
    <source>
        <dbReference type="EMBL" id="RWR79489.1"/>
    </source>
</evidence>
<dbReference type="Proteomes" id="UP000283530">
    <property type="component" value="Unassembled WGS sequence"/>
</dbReference>
<feature type="domain" description="Smr" evidence="2">
    <location>
        <begin position="481"/>
        <end position="562"/>
    </location>
</feature>
<dbReference type="Gene3D" id="3.30.1370.110">
    <property type="match status" value="1"/>
</dbReference>
<dbReference type="PANTHER" id="PTHR46651">
    <property type="entry name" value="POLYADENYLATE-BINDING PROTEIN-INTERACTING PROTEIN 7"/>
    <property type="match status" value="1"/>
</dbReference>
<feature type="region of interest" description="Disordered" evidence="1">
    <location>
        <begin position="343"/>
        <end position="371"/>
    </location>
</feature>
<proteinExistence type="predicted"/>
<dbReference type="Pfam" id="PF07145">
    <property type="entry name" value="PAM2"/>
    <property type="match status" value="1"/>
</dbReference>
<dbReference type="PANTHER" id="PTHR46651:SF1">
    <property type="entry name" value="SMALL MUTS RELATED FAMILY PROTEIN"/>
    <property type="match status" value="1"/>
</dbReference>
<sequence length="562" mass="61692">MNLLNKGFLANKDEKLKSTTLNPNAAEFVPSALRSSSVSTNNTDVTKIDVSGTSGKAVFNRSESSVSNNSDDEVHQYWRRQLPDDITPDFKVMGDEVQESGTLSLADLSIHDGLEASRFSALENNTNLRPEASSNGNDPIALSGKIRYSIPTYGEDQSSAALLNFPSSLWDKQFINGDRHFTNAREGHPYSGDSNSGYFDLLNENTMLDETEINPVEFLATQFPGFAAESLAEVYYASRCDLNLTIDMLIQLELQVDGGFNQNSTPKTPSAPNLSALDFPALGAQDSQNGLTKYAGDDVQRAAPPYHSVDKDSLLLFKSSASGISRGATDFASAVRKIASQDSGQWKYERNSSTPDMSAGTSRSSRVGHPKSLYGDRLESHGASRAAPVWLETGEAVANLYSELREEARDHARVRNAYFEQARQAYLIGNKALAKELSVKGQLHNMQMKAAHGKAKESIYRQRNPIGPELQSYGRGQERLIDLHGLHVNEAIHILKQELSFLRGTARSTTQTLQVLICVGTGHHTKGSRTPARLPIAVERFLLEEGLEYTESQPGLLRVVLY</sequence>
<dbReference type="SMART" id="SM01162">
    <property type="entry name" value="DUF1771"/>
    <property type="match status" value="1"/>
</dbReference>
<dbReference type="EMBL" id="QPKB01000003">
    <property type="protein sequence ID" value="RWR79489.1"/>
    <property type="molecule type" value="Genomic_DNA"/>
</dbReference>
<name>A0A3S3M9H3_9MAGN</name>
<accession>A0A3S3M9H3</accession>
<reference evidence="3 4" key="1">
    <citation type="journal article" date="2019" name="Nat. Plants">
        <title>Stout camphor tree genome fills gaps in understanding of flowering plant genome evolution.</title>
        <authorList>
            <person name="Chaw S.M."/>
            <person name="Liu Y.C."/>
            <person name="Wu Y.W."/>
            <person name="Wang H.Y."/>
            <person name="Lin C.I."/>
            <person name="Wu C.S."/>
            <person name="Ke H.M."/>
            <person name="Chang L.Y."/>
            <person name="Hsu C.Y."/>
            <person name="Yang H.T."/>
            <person name="Sudianto E."/>
            <person name="Hsu M.H."/>
            <person name="Wu K.P."/>
            <person name="Wang L.N."/>
            <person name="Leebens-Mack J.H."/>
            <person name="Tsai I.J."/>
        </authorList>
    </citation>
    <scope>NUCLEOTIDE SEQUENCE [LARGE SCALE GENOMIC DNA]</scope>
    <source>
        <strain evidence="4">cv. Chaw 1501</strain>
        <tissue evidence="3">Young leaves</tissue>
    </source>
</reference>
<gene>
    <name evidence="3" type="ORF">CKAN_00806300</name>
</gene>
<organism evidence="3 4">
    <name type="scientific">Cinnamomum micranthum f. kanehirae</name>
    <dbReference type="NCBI Taxonomy" id="337451"/>
    <lineage>
        <taxon>Eukaryota</taxon>
        <taxon>Viridiplantae</taxon>
        <taxon>Streptophyta</taxon>
        <taxon>Embryophyta</taxon>
        <taxon>Tracheophyta</taxon>
        <taxon>Spermatophyta</taxon>
        <taxon>Magnoliopsida</taxon>
        <taxon>Magnoliidae</taxon>
        <taxon>Laurales</taxon>
        <taxon>Lauraceae</taxon>
        <taxon>Cinnamomum</taxon>
    </lineage>
</organism>
<dbReference type="InterPro" id="IPR013899">
    <property type="entry name" value="DUF1771"/>
</dbReference>
<dbReference type="SMART" id="SM00463">
    <property type="entry name" value="SMR"/>
    <property type="match status" value="1"/>
</dbReference>
<dbReference type="SUPFAM" id="SSF160443">
    <property type="entry name" value="SMR domain-like"/>
    <property type="match status" value="1"/>
</dbReference>
<feature type="compositionally biased region" description="Polar residues" evidence="1">
    <location>
        <begin position="351"/>
        <end position="365"/>
    </location>
</feature>
<dbReference type="InterPro" id="IPR002625">
    <property type="entry name" value="Smr_dom"/>
</dbReference>
<dbReference type="InterPro" id="IPR041806">
    <property type="entry name" value="CID5/6/7_CUE"/>
</dbReference>
<evidence type="ECO:0000313" key="4">
    <source>
        <dbReference type="Proteomes" id="UP000283530"/>
    </source>
</evidence>
<dbReference type="InterPro" id="IPR036063">
    <property type="entry name" value="Smr_dom_sf"/>
</dbReference>